<dbReference type="InterPro" id="IPR048333">
    <property type="entry name" value="HA2_WH"/>
</dbReference>
<dbReference type="Gene3D" id="1.20.120.1080">
    <property type="match status" value="1"/>
</dbReference>
<evidence type="ECO:0000313" key="2">
    <source>
        <dbReference type="EnsemblPlants" id="Bra029534.1-P"/>
    </source>
</evidence>
<sequence length="1034" mass="120284">MALANNLTNGDTELTSVTLFHTDHGVRDMACLKARQQVCQSPPLARPPPRLHLRLHRRLPVQGDSTGCLLVLYDHTHRAFAGRSDIRLRRDPTRWVLSSSGSSRRGYREYKLQGFSNWLRENVVDSKNWGKMRACLAVQTISREKTESGTKGFGEKNVIGVGVNGKVYEGLFQGGAVFRFDNLYRVFDYLKLQYGNHTLGSDNLYRVFDYLKLQYGNHTLGSDNLYRVFDYLKLQYGNHTLGSDNLYRVFDYLKLQYGNHTLGSDNLYRVFDYLKLQYGNHTLGSDNLYRVFDYLKLQYGNHTLGSDNLYRVFDYLKLQYGNHTLGSDNLYRVFDYLKLQYGNHTLGSDNLYRVFDYLKLQYGNHTLGSDNLYRVFDYLKLQYGNHTLGSDNLYRVFDYLKLQYGNHTLGSDNLYRVFDYLKLQYGNHTLGSDNLYRVFDYLKLQYGNHTLGSDNLYRVFDYLKLQYGNHTLGSDNLYRVFDYLKLQYGNHTLGVLSEIIVRAFQDSLGARPPTLESRLQHDTFCFNCIKKWQTCSTSTPHTCVCPLCKRESRAVIYHYDGLTETYDKYFFDPTMKSFLLSDEHRMRLQHYKKKSISSYLVDSIARFWQRGFFLQRNKWLETWLRRDLQALLRVENCDLIVHQIAGTIDTFCKRHTKTEATTDELSKEFKEKIMEVVSTYMEAGERERFADETECFLALRLNVEAFDTAYQRYQSQQDHGDDDDDSEIRQWTLREMKSLKLNNRVVMKKCIESARSVKSSAQLVDILVSQLGFASIKETNVFAKRLFNKVSKCHEDQTDPRECKAKVNNSQNTELLRSLGAIDSEGNLTSLGQKMSALEVEPKMGKMLMSSERLGCSEEIITISAMILAKVDAHKEEIARSDHISMLVAYESWQENNFSKKWCIENGVKFSRMENAKSIRQKLERDFENLRIKIYSRRNDVASIKKCITEGYFDCCYKFQSDGSYKSIKAPFTSKTIHPSSTVYDHIPMYVVHSDTCTRWMREVTEVPPSLLSRMAPLYDLQINMPRSIGRSPI</sequence>
<dbReference type="SMART" id="SM00847">
    <property type="entry name" value="HA2"/>
    <property type="match status" value="1"/>
</dbReference>
<dbReference type="Proteomes" id="UP000011750">
    <property type="component" value="Chromosome A09"/>
</dbReference>
<dbReference type="PANTHER" id="PTHR47692:SF2">
    <property type="entry name" value="ZINC FINGER RING-TYPE DOMAIN CONTAINING PROTEIN"/>
    <property type="match status" value="1"/>
</dbReference>
<dbReference type="InterPro" id="IPR027417">
    <property type="entry name" value="P-loop_NTPase"/>
</dbReference>
<dbReference type="SUPFAM" id="SSF52540">
    <property type="entry name" value="P-loop containing nucleoside triphosphate hydrolases"/>
    <property type="match status" value="1"/>
</dbReference>
<feature type="domain" description="Helicase-associated" evidence="1">
    <location>
        <begin position="811"/>
        <end position="887"/>
    </location>
</feature>
<dbReference type="eggNOG" id="KOG4430">
    <property type="taxonomic scope" value="Eukaryota"/>
</dbReference>
<dbReference type="EnsemblPlants" id="Bra029534.1">
    <property type="protein sequence ID" value="Bra029534.1-P"/>
    <property type="gene ID" value="Bra029534"/>
</dbReference>
<evidence type="ECO:0000313" key="3">
    <source>
        <dbReference type="Proteomes" id="UP000011750"/>
    </source>
</evidence>
<dbReference type="AlphaFoldDB" id="M4EL67"/>
<dbReference type="InParanoid" id="M4EL67"/>
<dbReference type="eggNOG" id="KOG0923">
    <property type="taxonomic scope" value="Eukaryota"/>
</dbReference>
<name>M4EL67_BRACM</name>
<keyword evidence="3" id="KW-1185">Reference proteome</keyword>
<dbReference type="Gramene" id="Bra029534.1">
    <property type="protein sequence ID" value="Bra029534.1-P"/>
    <property type="gene ID" value="Bra029534"/>
</dbReference>
<accession>M4EL67</accession>
<protein>
    <recommendedName>
        <fullName evidence="1">Helicase-associated domain-containing protein</fullName>
    </recommendedName>
</protein>
<dbReference type="PANTHER" id="PTHR47692">
    <property type="entry name" value="RING/U-BOX SUPERFAMILY PROTEIN"/>
    <property type="match status" value="1"/>
</dbReference>
<dbReference type="HOGENOM" id="CLU_293788_0_0_1"/>
<dbReference type="STRING" id="51351.M4EL67"/>
<reference evidence="2 3" key="2">
    <citation type="journal article" date="2018" name="Hortic Res">
        <title>Improved Brassica rapa reference genome by single-molecule sequencing and chromosome conformation capture technologies.</title>
        <authorList>
            <person name="Zhang L."/>
            <person name="Cai X."/>
            <person name="Wu J."/>
            <person name="Liu M."/>
            <person name="Grob S."/>
            <person name="Cheng F."/>
            <person name="Liang J."/>
            <person name="Cai C."/>
            <person name="Liu Z."/>
            <person name="Liu B."/>
            <person name="Wang F."/>
            <person name="Li S."/>
            <person name="Liu F."/>
            <person name="Li X."/>
            <person name="Cheng L."/>
            <person name="Yang W."/>
            <person name="Li M.H."/>
            <person name="Grossniklaus U."/>
            <person name="Zheng H."/>
            <person name="Wang X."/>
        </authorList>
    </citation>
    <scope>NUCLEOTIDE SEQUENCE [LARGE SCALE GENOMIC DNA]</scope>
    <source>
        <strain evidence="2 3">cv. Chiifu-401-42</strain>
    </source>
</reference>
<evidence type="ECO:0000259" key="1">
    <source>
        <dbReference type="SMART" id="SM00847"/>
    </source>
</evidence>
<dbReference type="InterPro" id="IPR007502">
    <property type="entry name" value="Helicase-assoc_dom"/>
</dbReference>
<reference evidence="2 3" key="1">
    <citation type="journal article" date="2011" name="Nat. Genet.">
        <title>The genome of the mesopolyploid crop species Brassica rapa.</title>
        <authorList>
            <consortium name="Brassica rapa Genome Sequencing Project Consortium"/>
            <person name="Wang X."/>
            <person name="Wang H."/>
            <person name="Wang J."/>
            <person name="Sun R."/>
            <person name="Wu J."/>
            <person name="Liu S."/>
            <person name="Bai Y."/>
            <person name="Mun J.H."/>
            <person name="Bancroft I."/>
            <person name="Cheng F."/>
            <person name="Huang S."/>
            <person name="Li X."/>
            <person name="Hua W."/>
            <person name="Wang J."/>
            <person name="Wang X."/>
            <person name="Freeling M."/>
            <person name="Pires J.C."/>
            <person name="Paterson A.H."/>
            <person name="Chalhoub B."/>
            <person name="Wang B."/>
            <person name="Hayward A."/>
            <person name="Sharpe A.G."/>
            <person name="Park B.S."/>
            <person name="Weisshaar B."/>
            <person name="Liu B."/>
            <person name="Li B."/>
            <person name="Liu B."/>
            <person name="Tong C."/>
            <person name="Song C."/>
            <person name="Duran C."/>
            <person name="Peng C."/>
            <person name="Geng C."/>
            <person name="Koh C."/>
            <person name="Lin C."/>
            <person name="Edwards D."/>
            <person name="Mu D."/>
            <person name="Shen D."/>
            <person name="Soumpourou E."/>
            <person name="Li F."/>
            <person name="Fraser F."/>
            <person name="Conant G."/>
            <person name="Lassalle G."/>
            <person name="King G.J."/>
            <person name="Bonnema G."/>
            <person name="Tang H."/>
            <person name="Wang H."/>
            <person name="Belcram H."/>
            <person name="Zhou H."/>
            <person name="Hirakawa H."/>
            <person name="Abe H."/>
            <person name="Guo H."/>
            <person name="Wang H."/>
            <person name="Jin H."/>
            <person name="Parkin I.A."/>
            <person name="Batley J."/>
            <person name="Kim J.S."/>
            <person name="Just J."/>
            <person name="Li J."/>
            <person name="Xu J."/>
            <person name="Deng J."/>
            <person name="Kim J.A."/>
            <person name="Li J."/>
            <person name="Yu J."/>
            <person name="Meng J."/>
            <person name="Wang J."/>
            <person name="Min J."/>
            <person name="Poulain J."/>
            <person name="Wang J."/>
            <person name="Hatakeyama K."/>
            <person name="Wu K."/>
            <person name="Wang L."/>
            <person name="Fang L."/>
            <person name="Trick M."/>
            <person name="Links M.G."/>
            <person name="Zhao M."/>
            <person name="Jin M."/>
            <person name="Ramchiary N."/>
            <person name="Drou N."/>
            <person name="Berkman P.J."/>
            <person name="Cai Q."/>
            <person name="Huang Q."/>
            <person name="Li R."/>
            <person name="Tabata S."/>
            <person name="Cheng S."/>
            <person name="Zhang S."/>
            <person name="Zhang S."/>
            <person name="Huang S."/>
            <person name="Sato S."/>
            <person name="Sun S."/>
            <person name="Kwon S.J."/>
            <person name="Choi S.R."/>
            <person name="Lee T.H."/>
            <person name="Fan W."/>
            <person name="Zhao X."/>
            <person name="Tan X."/>
            <person name="Xu X."/>
            <person name="Wang Y."/>
            <person name="Qiu Y."/>
            <person name="Yin Y."/>
            <person name="Li Y."/>
            <person name="Du Y."/>
            <person name="Liao Y."/>
            <person name="Lim Y."/>
            <person name="Narusaka Y."/>
            <person name="Wang Y."/>
            <person name="Wang Z."/>
            <person name="Li Z."/>
            <person name="Wang Z."/>
            <person name="Xiong Z."/>
            <person name="Zhang Z."/>
        </authorList>
    </citation>
    <scope>NUCLEOTIDE SEQUENCE [LARGE SCALE GENOMIC DNA]</scope>
    <source>
        <strain evidence="2 3">cv. Chiifu-401-42</strain>
    </source>
</reference>
<organism evidence="2 3">
    <name type="scientific">Brassica campestris</name>
    <name type="common">Field mustard</name>
    <dbReference type="NCBI Taxonomy" id="3711"/>
    <lineage>
        <taxon>Eukaryota</taxon>
        <taxon>Viridiplantae</taxon>
        <taxon>Streptophyta</taxon>
        <taxon>Embryophyta</taxon>
        <taxon>Tracheophyta</taxon>
        <taxon>Spermatophyta</taxon>
        <taxon>Magnoliopsida</taxon>
        <taxon>eudicotyledons</taxon>
        <taxon>Gunneridae</taxon>
        <taxon>Pentapetalae</taxon>
        <taxon>rosids</taxon>
        <taxon>malvids</taxon>
        <taxon>Brassicales</taxon>
        <taxon>Brassicaceae</taxon>
        <taxon>Brassiceae</taxon>
        <taxon>Brassica</taxon>
    </lineage>
</organism>
<proteinExistence type="predicted"/>
<dbReference type="Pfam" id="PF04408">
    <property type="entry name" value="WHD_HA2"/>
    <property type="match status" value="1"/>
</dbReference>
<reference evidence="2" key="3">
    <citation type="submission" date="2023-03" db="UniProtKB">
        <authorList>
            <consortium name="EnsemblPlants"/>
        </authorList>
    </citation>
    <scope>IDENTIFICATION</scope>
    <source>
        <strain evidence="2">cv. Chiifu-401-42</strain>
    </source>
</reference>
<dbReference type="Pfam" id="PF21010">
    <property type="entry name" value="HA2_C"/>
    <property type="match status" value="1"/>
</dbReference>